<protein>
    <submittedName>
        <fullName evidence="1">Uncharacterized protein</fullName>
    </submittedName>
</protein>
<organism evidence="1 2">
    <name type="scientific">Shewanella saliphila</name>
    <dbReference type="NCBI Taxonomy" id="2282698"/>
    <lineage>
        <taxon>Bacteria</taxon>
        <taxon>Pseudomonadati</taxon>
        <taxon>Pseudomonadota</taxon>
        <taxon>Gammaproteobacteria</taxon>
        <taxon>Alteromonadales</taxon>
        <taxon>Shewanellaceae</taxon>
        <taxon>Shewanella</taxon>
    </lineage>
</organism>
<evidence type="ECO:0000313" key="1">
    <source>
        <dbReference type="EMBL" id="GGP46441.1"/>
    </source>
</evidence>
<sequence>MDGPLKGKWVAHYGKALGVLSSDSMQRQHNNVFSTWSVLCFEAKGEEYGSSTANDD</sequence>
<name>A0ABQ2Q3A7_9GAMM</name>
<keyword evidence="2" id="KW-1185">Reference proteome</keyword>
<evidence type="ECO:0000313" key="2">
    <source>
        <dbReference type="Proteomes" id="UP000654367"/>
    </source>
</evidence>
<gene>
    <name evidence="1" type="ORF">GCM10009409_11460</name>
</gene>
<reference evidence="2" key="1">
    <citation type="journal article" date="2019" name="Int. J. Syst. Evol. Microbiol.">
        <title>The Global Catalogue of Microorganisms (GCM) 10K type strain sequencing project: providing services to taxonomists for standard genome sequencing and annotation.</title>
        <authorList>
            <consortium name="The Broad Institute Genomics Platform"/>
            <consortium name="The Broad Institute Genome Sequencing Center for Infectious Disease"/>
            <person name="Wu L."/>
            <person name="Ma J."/>
        </authorList>
    </citation>
    <scope>NUCLEOTIDE SEQUENCE [LARGE SCALE GENOMIC DNA]</scope>
    <source>
        <strain evidence="2">JCM 32304</strain>
    </source>
</reference>
<comment type="caution">
    <text evidence="1">The sequence shown here is derived from an EMBL/GenBank/DDBJ whole genome shotgun (WGS) entry which is preliminary data.</text>
</comment>
<proteinExistence type="predicted"/>
<accession>A0ABQ2Q3A7</accession>
<dbReference type="Proteomes" id="UP000654367">
    <property type="component" value="Unassembled WGS sequence"/>
</dbReference>
<dbReference type="EMBL" id="BMQV01000007">
    <property type="protein sequence ID" value="GGP46441.1"/>
    <property type="molecule type" value="Genomic_DNA"/>
</dbReference>